<evidence type="ECO:0000313" key="4">
    <source>
        <dbReference type="EMBL" id="NER31152.1"/>
    </source>
</evidence>
<feature type="domain" description="Methylated-DNA-[protein]-cysteine S-methyltransferase DNA binding" evidence="3">
    <location>
        <begin position="6"/>
        <end position="42"/>
    </location>
</feature>
<dbReference type="GO" id="GO:0006281">
    <property type="term" value="P:DNA repair"/>
    <property type="evidence" value="ECO:0007669"/>
    <property type="project" value="InterPro"/>
</dbReference>
<dbReference type="InterPro" id="IPR036217">
    <property type="entry name" value="MethylDNA_cys_MeTrfase_DNAb"/>
</dbReference>
<name>A0A6B3NL43_9CYAN</name>
<dbReference type="GO" id="GO:0008168">
    <property type="term" value="F:methyltransferase activity"/>
    <property type="evidence" value="ECO:0007669"/>
    <property type="project" value="UniProtKB-KW"/>
</dbReference>
<dbReference type="AlphaFoldDB" id="A0A6B3NL43"/>
<accession>A0A6B3NL43</accession>
<sequence length="43" mass="4813">MEGPKDTRIPWHRVVNAQGGISLPKSSSSHRTQRDRLESEGVL</sequence>
<comment type="caution">
    <text evidence="4">The sequence shown here is derived from an EMBL/GenBank/DDBJ whole genome shotgun (WGS) entry which is preliminary data.</text>
</comment>
<dbReference type="Pfam" id="PF01035">
    <property type="entry name" value="DNA_binding_1"/>
    <property type="match status" value="1"/>
</dbReference>
<evidence type="ECO:0000256" key="1">
    <source>
        <dbReference type="ARBA" id="ARBA00022763"/>
    </source>
</evidence>
<dbReference type="SUPFAM" id="SSF46767">
    <property type="entry name" value="Methylated DNA-protein cysteine methyltransferase, C-terminal domain"/>
    <property type="match status" value="1"/>
</dbReference>
<reference evidence="4" key="1">
    <citation type="submission" date="2019-11" db="EMBL/GenBank/DDBJ databases">
        <title>Genomic insights into an expanded diversity of filamentous marine cyanobacteria reveals the extraordinary biosynthetic potential of Moorea and Okeania.</title>
        <authorList>
            <person name="Ferreira Leao T."/>
            <person name="Wang M."/>
            <person name="Moss N."/>
            <person name="Da Silva R."/>
            <person name="Sanders J."/>
            <person name="Nurk S."/>
            <person name="Gurevich A."/>
            <person name="Humphrey G."/>
            <person name="Reher R."/>
            <person name="Zhu Q."/>
            <person name="Belda-Ferre P."/>
            <person name="Glukhov E."/>
            <person name="Rex R."/>
            <person name="Dorrestein P.C."/>
            <person name="Knight R."/>
            <person name="Pevzner P."/>
            <person name="Gerwick W.H."/>
            <person name="Gerwick L."/>
        </authorList>
    </citation>
    <scope>NUCLEOTIDE SEQUENCE</scope>
    <source>
        <strain evidence="4">SIO1C4</strain>
    </source>
</reference>
<keyword evidence="4" id="KW-0808">Transferase</keyword>
<dbReference type="EMBL" id="JAAHFQ010000733">
    <property type="protein sequence ID" value="NER31152.1"/>
    <property type="molecule type" value="Genomic_DNA"/>
</dbReference>
<keyword evidence="1" id="KW-0227">DNA damage</keyword>
<evidence type="ECO:0000256" key="2">
    <source>
        <dbReference type="SAM" id="MobiDB-lite"/>
    </source>
</evidence>
<proteinExistence type="predicted"/>
<feature type="region of interest" description="Disordered" evidence="2">
    <location>
        <begin position="1"/>
        <end position="43"/>
    </location>
</feature>
<feature type="compositionally biased region" description="Basic and acidic residues" evidence="2">
    <location>
        <begin position="32"/>
        <end position="43"/>
    </location>
</feature>
<dbReference type="GO" id="GO:0032259">
    <property type="term" value="P:methylation"/>
    <property type="evidence" value="ECO:0007669"/>
    <property type="project" value="UniProtKB-KW"/>
</dbReference>
<feature type="non-terminal residue" evidence="4">
    <location>
        <position position="43"/>
    </location>
</feature>
<dbReference type="InterPro" id="IPR014048">
    <property type="entry name" value="MethylDNA_cys_MeTrfase_DNA-bd"/>
</dbReference>
<dbReference type="InterPro" id="IPR036388">
    <property type="entry name" value="WH-like_DNA-bd_sf"/>
</dbReference>
<gene>
    <name evidence="4" type="ORF">F6J89_26905</name>
</gene>
<keyword evidence="4" id="KW-0489">Methyltransferase</keyword>
<protein>
    <submittedName>
        <fullName evidence="4">Cysteine methyltransferase</fullName>
    </submittedName>
</protein>
<evidence type="ECO:0000259" key="3">
    <source>
        <dbReference type="Pfam" id="PF01035"/>
    </source>
</evidence>
<dbReference type="Gene3D" id="1.10.10.10">
    <property type="entry name" value="Winged helix-like DNA-binding domain superfamily/Winged helix DNA-binding domain"/>
    <property type="match status" value="1"/>
</dbReference>
<organism evidence="4">
    <name type="scientific">Symploca sp. SIO1C4</name>
    <dbReference type="NCBI Taxonomy" id="2607765"/>
    <lineage>
        <taxon>Bacteria</taxon>
        <taxon>Bacillati</taxon>
        <taxon>Cyanobacteriota</taxon>
        <taxon>Cyanophyceae</taxon>
        <taxon>Coleofasciculales</taxon>
        <taxon>Coleofasciculaceae</taxon>
        <taxon>Symploca</taxon>
    </lineage>
</organism>